<gene>
    <name evidence="8" type="ORF">RJ40_09970</name>
</gene>
<reference evidence="8" key="2">
    <citation type="submission" date="2019-02" db="EMBL/GenBank/DDBJ databases">
        <authorList>
            <person name="Chen S.-C."/>
            <person name="Chien H.-H."/>
            <person name="Lai M.-C."/>
        </authorList>
    </citation>
    <scope>NUCLEOTIDE SEQUENCE</scope>
    <source>
        <strain evidence="8">N2F9704</strain>
    </source>
</reference>
<comment type="similarity">
    <text evidence="2 7">Belongs to the UPF0056 (MarC) family.</text>
</comment>
<reference evidence="8" key="1">
    <citation type="journal article" date="2001" name="Int. J. Syst. Evol. Microbiol.">
        <title>Methanofollis aquaemaris sp. nov., a methanogen isolated from an aquaculture fish pond.</title>
        <authorList>
            <person name="Lai M.C."/>
            <person name="Chen S.C."/>
        </authorList>
    </citation>
    <scope>NUCLEOTIDE SEQUENCE</scope>
    <source>
        <strain evidence="8">N2F9704</strain>
    </source>
</reference>
<evidence type="ECO:0000313" key="8">
    <source>
        <dbReference type="EMBL" id="QSZ67806.1"/>
    </source>
</evidence>
<name>A0A8A3S891_9EURY</name>
<dbReference type="GeneID" id="76424699"/>
<dbReference type="EMBL" id="CP036172">
    <property type="protein sequence ID" value="QSZ67806.1"/>
    <property type="molecule type" value="Genomic_DNA"/>
</dbReference>
<dbReference type="Proteomes" id="UP001042704">
    <property type="component" value="Chromosome"/>
</dbReference>
<evidence type="ECO:0000256" key="6">
    <source>
        <dbReference type="ARBA" id="ARBA00023136"/>
    </source>
</evidence>
<evidence type="ECO:0000256" key="2">
    <source>
        <dbReference type="ARBA" id="ARBA00009784"/>
    </source>
</evidence>
<dbReference type="InterPro" id="IPR002771">
    <property type="entry name" value="Multi_antbiot-R_MarC"/>
</dbReference>
<evidence type="ECO:0000313" key="9">
    <source>
        <dbReference type="Proteomes" id="UP001042704"/>
    </source>
</evidence>
<keyword evidence="3" id="KW-1003">Cell membrane</keyword>
<evidence type="ECO:0000256" key="3">
    <source>
        <dbReference type="ARBA" id="ARBA00022475"/>
    </source>
</evidence>
<dbReference type="Pfam" id="PF01914">
    <property type="entry name" value="MarC"/>
    <property type="match status" value="1"/>
</dbReference>
<dbReference type="RefSeq" id="WP_265580722.1">
    <property type="nucleotide sequence ID" value="NZ_CP036172.1"/>
</dbReference>
<dbReference type="NCBIfam" id="TIGR00427">
    <property type="entry name" value="NAAT family transporter"/>
    <property type="match status" value="1"/>
</dbReference>
<evidence type="ECO:0000256" key="1">
    <source>
        <dbReference type="ARBA" id="ARBA00004651"/>
    </source>
</evidence>
<feature type="transmembrane region" description="Helical" evidence="7">
    <location>
        <begin position="123"/>
        <end position="146"/>
    </location>
</feature>
<organism evidence="8 9">
    <name type="scientific">Methanofollis aquaemaris</name>
    <dbReference type="NCBI Taxonomy" id="126734"/>
    <lineage>
        <taxon>Archaea</taxon>
        <taxon>Methanobacteriati</taxon>
        <taxon>Methanobacteriota</taxon>
        <taxon>Stenosarchaea group</taxon>
        <taxon>Methanomicrobia</taxon>
        <taxon>Methanomicrobiales</taxon>
        <taxon>Methanomicrobiaceae</taxon>
        <taxon>Methanofollis</taxon>
    </lineage>
</organism>
<dbReference type="KEGG" id="maqe:RJ40_09970"/>
<evidence type="ECO:0000256" key="5">
    <source>
        <dbReference type="ARBA" id="ARBA00022989"/>
    </source>
</evidence>
<evidence type="ECO:0000256" key="7">
    <source>
        <dbReference type="RuleBase" id="RU362048"/>
    </source>
</evidence>
<feature type="transmembrane region" description="Helical" evidence="7">
    <location>
        <begin position="68"/>
        <end position="92"/>
    </location>
</feature>
<dbReference type="PANTHER" id="PTHR33508">
    <property type="entry name" value="UPF0056 MEMBRANE PROTEIN YHCE"/>
    <property type="match status" value="1"/>
</dbReference>
<accession>A0A8A3S891</accession>
<feature type="transmembrane region" description="Helical" evidence="7">
    <location>
        <begin position="6"/>
        <end position="30"/>
    </location>
</feature>
<comment type="subcellular location">
    <subcellularLocation>
        <location evidence="1 7">Cell membrane</location>
        <topology evidence="1 7">Multi-pass membrane protein</topology>
    </subcellularLocation>
</comment>
<feature type="transmembrane region" description="Helical" evidence="7">
    <location>
        <begin position="187"/>
        <end position="208"/>
    </location>
</feature>
<protein>
    <recommendedName>
        <fullName evidence="7">UPF0056 membrane protein</fullName>
    </recommendedName>
</protein>
<keyword evidence="4 7" id="KW-0812">Transmembrane</keyword>
<sequence length="224" mass="23597">MDPTSFFAAFFAALFAIANPIGNVPFFIMYTADVSSTRTRHAVALLLGGVLAGTMLLCMFFGADILTFFGISIPAFQIAGAIILLTIAFSMLSGTHTDRTHALTAATGEESVWKRAEAVIPKVIVPLVIPIYVGAGTISALVLYGHQALADGALLIPALGVVLIVCLLITLCNFASDYILKFFGKQGLEIVVRIFGIVIAGIAIQMLFEGLGGMTVGFVSPSIH</sequence>
<keyword evidence="5 7" id="KW-1133">Transmembrane helix</keyword>
<evidence type="ECO:0000256" key="4">
    <source>
        <dbReference type="ARBA" id="ARBA00022692"/>
    </source>
</evidence>
<feature type="transmembrane region" description="Helical" evidence="7">
    <location>
        <begin position="152"/>
        <end position="175"/>
    </location>
</feature>
<keyword evidence="6 7" id="KW-0472">Membrane</keyword>
<dbReference type="GO" id="GO:0005886">
    <property type="term" value="C:plasma membrane"/>
    <property type="evidence" value="ECO:0007669"/>
    <property type="project" value="UniProtKB-SubCell"/>
</dbReference>
<dbReference type="AlphaFoldDB" id="A0A8A3S891"/>
<dbReference type="PANTHER" id="PTHR33508:SF1">
    <property type="entry name" value="UPF0056 MEMBRANE PROTEIN YHCE"/>
    <property type="match status" value="1"/>
</dbReference>
<proteinExistence type="inferred from homology"/>
<keyword evidence="9" id="KW-1185">Reference proteome</keyword>
<feature type="transmembrane region" description="Helical" evidence="7">
    <location>
        <begin position="42"/>
        <end position="62"/>
    </location>
</feature>